<keyword evidence="5" id="KW-1185">Reference proteome</keyword>
<dbReference type="InterPro" id="IPR042183">
    <property type="entry name" value="MmgE/PrpD_sf_1"/>
</dbReference>
<evidence type="ECO:0000259" key="3">
    <source>
        <dbReference type="Pfam" id="PF19305"/>
    </source>
</evidence>
<comment type="similarity">
    <text evidence="1">Belongs to the PrpD family.</text>
</comment>
<evidence type="ECO:0000259" key="2">
    <source>
        <dbReference type="Pfam" id="PF03972"/>
    </source>
</evidence>
<proteinExistence type="inferred from homology"/>
<organism evidence="4 5">
    <name type="scientific">Steroidobacter agaridevorans</name>
    <dbReference type="NCBI Taxonomy" id="2695856"/>
    <lineage>
        <taxon>Bacteria</taxon>
        <taxon>Pseudomonadati</taxon>
        <taxon>Pseudomonadota</taxon>
        <taxon>Gammaproteobacteria</taxon>
        <taxon>Steroidobacterales</taxon>
        <taxon>Steroidobacteraceae</taxon>
        <taxon>Steroidobacter</taxon>
    </lineage>
</organism>
<dbReference type="Pfam" id="PF03972">
    <property type="entry name" value="MmgE_PrpD_N"/>
    <property type="match status" value="1"/>
</dbReference>
<feature type="domain" description="MmgE/PrpD C-terminal" evidence="3">
    <location>
        <begin position="171"/>
        <end position="310"/>
    </location>
</feature>
<dbReference type="PANTHER" id="PTHR16943:SF8">
    <property type="entry name" value="2-METHYLCITRATE DEHYDRATASE"/>
    <property type="match status" value="1"/>
</dbReference>
<dbReference type="InterPro" id="IPR005656">
    <property type="entry name" value="MmgE_PrpD"/>
</dbReference>
<evidence type="ECO:0000313" key="5">
    <source>
        <dbReference type="Proteomes" id="UP000445000"/>
    </source>
</evidence>
<dbReference type="EMBL" id="BLJN01000002">
    <property type="protein sequence ID" value="GFE80436.1"/>
    <property type="molecule type" value="Genomic_DNA"/>
</dbReference>
<evidence type="ECO:0008006" key="6">
    <source>
        <dbReference type="Google" id="ProtNLM"/>
    </source>
</evidence>
<dbReference type="Pfam" id="PF19305">
    <property type="entry name" value="MmgE_PrpD_C"/>
    <property type="match status" value="1"/>
</dbReference>
<dbReference type="InterPro" id="IPR036148">
    <property type="entry name" value="MmgE/PrpD_sf"/>
</dbReference>
<dbReference type="GO" id="GO:0016829">
    <property type="term" value="F:lyase activity"/>
    <property type="evidence" value="ECO:0007669"/>
    <property type="project" value="InterPro"/>
</dbReference>
<name>A0A829YCS0_9GAMM</name>
<dbReference type="InterPro" id="IPR045337">
    <property type="entry name" value="MmgE_PrpD_C"/>
</dbReference>
<feature type="domain" description="MmgE/PrpD N-terminal" evidence="2">
    <location>
        <begin position="2"/>
        <end position="150"/>
    </location>
</feature>
<sequence length="343" mass="36812">MDDVHRAALLHPGPVIWPTVLEVGADALDSVLDTAIRGYEAMIAVGSMFDARHYSYWHNTATAGFFGASAAAACLAGADRDQIVSALGLAGSVAGGLWQMRHEPVMAKQWHLAHAMATGVAAARQARNGVTGPRFILEGPQGLLAATCVQPKPLDLSGAWKIEAVSFKPWGACRHAHPAIDAALELKSRGLLTGRVTVSTYRDALVFCNRLNPAGVLEAKFSLQHAVAIVMKRGTPRLSDFEPGAIEELAELRKLVTVEESPEMTAAYPDHFGARVTSESGEITLRDTLGDPERPLSELGVVNKVRELMEWGGLAPAAIDDIVRTVFETRQVRDITAVVRSLV</sequence>
<dbReference type="Proteomes" id="UP000445000">
    <property type="component" value="Unassembled WGS sequence"/>
</dbReference>
<evidence type="ECO:0000313" key="4">
    <source>
        <dbReference type="EMBL" id="GFE80436.1"/>
    </source>
</evidence>
<accession>A0A829YCS0</accession>
<gene>
    <name evidence="4" type="ORF">GCM10011487_24360</name>
</gene>
<dbReference type="Gene3D" id="1.10.4100.10">
    <property type="entry name" value="2-methylcitrate dehydratase PrpD"/>
    <property type="match status" value="1"/>
</dbReference>
<reference evidence="5" key="1">
    <citation type="submission" date="2020-01" db="EMBL/GenBank/DDBJ databases">
        <title>'Steroidobacter agaridevorans' sp. nov., agar-degrading bacteria isolated from rhizosphere soils.</title>
        <authorList>
            <person name="Ikenaga M."/>
            <person name="Kataoka M."/>
            <person name="Murouchi A."/>
            <person name="Katsuragi S."/>
            <person name="Sakai M."/>
        </authorList>
    </citation>
    <scope>NUCLEOTIDE SEQUENCE [LARGE SCALE GENOMIC DNA]</scope>
    <source>
        <strain evidence="5">YU21-B</strain>
    </source>
</reference>
<dbReference type="InterPro" id="IPR042188">
    <property type="entry name" value="MmgE/PrpD_sf_2"/>
</dbReference>
<dbReference type="AlphaFoldDB" id="A0A829YCS0"/>
<dbReference type="PANTHER" id="PTHR16943">
    <property type="entry name" value="2-METHYLCITRATE DEHYDRATASE-RELATED"/>
    <property type="match status" value="1"/>
</dbReference>
<dbReference type="Gene3D" id="3.30.1330.120">
    <property type="entry name" value="2-methylcitrate dehydratase PrpD"/>
    <property type="match status" value="1"/>
</dbReference>
<comment type="caution">
    <text evidence="4">The sequence shown here is derived from an EMBL/GenBank/DDBJ whole genome shotgun (WGS) entry which is preliminary data.</text>
</comment>
<dbReference type="SUPFAM" id="SSF103378">
    <property type="entry name" value="2-methylcitrate dehydratase PrpD"/>
    <property type="match status" value="1"/>
</dbReference>
<dbReference type="InterPro" id="IPR045336">
    <property type="entry name" value="MmgE_PrpD_N"/>
</dbReference>
<protein>
    <recommendedName>
        <fullName evidence="6">MmgE/PrpD family protein</fullName>
    </recommendedName>
</protein>
<evidence type="ECO:0000256" key="1">
    <source>
        <dbReference type="ARBA" id="ARBA00006174"/>
    </source>
</evidence>